<evidence type="ECO:0000313" key="3">
    <source>
        <dbReference type="Proteomes" id="UP000050454"/>
    </source>
</evidence>
<comment type="caution">
    <text evidence="2">The sequence shown here is derived from an EMBL/GenBank/DDBJ whole genome shotgun (WGS) entry which is preliminary data.</text>
</comment>
<feature type="signal peptide" evidence="1">
    <location>
        <begin position="1"/>
        <end position="20"/>
    </location>
</feature>
<evidence type="ECO:0000256" key="1">
    <source>
        <dbReference type="SAM" id="SignalP"/>
    </source>
</evidence>
<dbReference type="OrthoDB" id="950241at2"/>
<dbReference type="EMBL" id="LGTQ01000006">
    <property type="protein sequence ID" value="KPM48520.1"/>
    <property type="molecule type" value="Genomic_DNA"/>
</dbReference>
<dbReference type="PROSITE" id="PS51257">
    <property type="entry name" value="PROKAR_LIPOPROTEIN"/>
    <property type="match status" value="1"/>
</dbReference>
<keyword evidence="3" id="KW-1185">Reference proteome</keyword>
<keyword evidence="1" id="KW-0732">Signal</keyword>
<gene>
    <name evidence="2" type="ORF">AFM12_07815</name>
</gene>
<proteinExistence type="predicted"/>
<protein>
    <recommendedName>
        <fullName evidence="4">VWFA domain-containing protein</fullName>
    </recommendedName>
</protein>
<reference evidence="2 3" key="1">
    <citation type="submission" date="2015-07" db="EMBL/GenBank/DDBJ databases">
        <title>The draft genome sequence of Leadbetterella sp. JN14-9.</title>
        <authorList>
            <person name="Liu Y."/>
            <person name="Du J."/>
            <person name="Shao Z."/>
        </authorList>
    </citation>
    <scope>NUCLEOTIDE SEQUENCE [LARGE SCALE GENOMIC DNA]</scope>
    <source>
        <strain evidence="2 3">JN14-9</strain>
    </source>
</reference>
<feature type="chain" id="PRO_5006136236" description="VWFA domain-containing protein" evidence="1">
    <location>
        <begin position="21"/>
        <end position="251"/>
    </location>
</feature>
<sequence length="251" mass="27615">MRVFLSLALGLLLFSCSDSETTTESSPSKPIHTLIFMDKTSSVDVSKPFVAQKYQQLLKQVVDENIRQAGDQIDIYFVHENTAKGKSISLTSRTEKENTQGMNATDLEAAQTGYEMTLQKEKNIFIRQCLAQLNKKNGGSSNAETDLKAAIPILSEAAADGSEVKAYFLSDMVQSQKNGRDFHKNAPTSSDQANQWAEEDLSQFEEANLLNCDIQMVLPFEPTSSSSVNNPNITVYWQSLLGDLGAGVSEL</sequence>
<dbReference type="AlphaFoldDB" id="A0A0P7BUN1"/>
<accession>A0A0P7BUN1</accession>
<evidence type="ECO:0000313" key="2">
    <source>
        <dbReference type="EMBL" id="KPM48520.1"/>
    </source>
</evidence>
<dbReference type="STRING" id="1605367.AFM12_07815"/>
<organism evidence="2 3">
    <name type="scientific">Jiulongibacter sediminis</name>
    <dbReference type="NCBI Taxonomy" id="1605367"/>
    <lineage>
        <taxon>Bacteria</taxon>
        <taxon>Pseudomonadati</taxon>
        <taxon>Bacteroidota</taxon>
        <taxon>Cytophagia</taxon>
        <taxon>Cytophagales</taxon>
        <taxon>Leadbetterellaceae</taxon>
        <taxon>Jiulongibacter</taxon>
    </lineage>
</organism>
<dbReference type="RefSeq" id="WP_055146280.1">
    <property type="nucleotide sequence ID" value="NZ_JXSZ01000006.1"/>
</dbReference>
<dbReference type="Proteomes" id="UP000050454">
    <property type="component" value="Unassembled WGS sequence"/>
</dbReference>
<evidence type="ECO:0008006" key="4">
    <source>
        <dbReference type="Google" id="ProtNLM"/>
    </source>
</evidence>
<name>A0A0P7BUN1_9BACT</name>